<dbReference type="RefSeq" id="XP_065675518.1">
    <property type="nucleotide sequence ID" value="XM_065819446.1"/>
</dbReference>
<evidence type="ECO:0000313" key="2">
    <source>
        <dbReference type="RefSeq" id="XP_065675518.1"/>
    </source>
</evidence>
<reference evidence="2" key="1">
    <citation type="submission" date="2025-08" db="UniProtKB">
        <authorList>
            <consortium name="RefSeq"/>
        </authorList>
    </citation>
    <scope>IDENTIFICATION</scope>
</reference>
<accession>A0ABM4DLV6</accession>
<evidence type="ECO:0000313" key="1">
    <source>
        <dbReference type="Proteomes" id="UP001652625"/>
    </source>
</evidence>
<dbReference type="GeneID" id="136091738"/>
<protein>
    <submittedName>
        <fullName evidence="2">Uncharacterized protein LOC136091738</fullName>
    </submittedName>
</protein>
<proteinExistence type="predicted"/>
<dbReference type="Proteomes" id="UP001652625">
    <property type="component" value="Chromosome 15"/>
</dbReference>
<organism evidence="1 2">
    <name type="scientific">Hydra vulgaris</name>
    <name type="common">Hydra</name>
    <name type="synonym">Hydra attenuata</name>
    <dbReference type="NCBI Taxonomy" id="6087"/>
    <lineage>
        <taxon>Eukaryota</taxon>
        <taxon>Metazoa</taxon>
        <taxon>Cnidaria</taxon>
        <taxon>Hydrozoa</taxon>
        <taxon>Hydroidolina</taxon>
        <taxon>Anthoathecata</taxon>
        <taxon>Aplanulata</taxon>
        <taxon>Hydridae</taxon>
        <taxon>Hydra</taxon>
    </lineage>
</organism>
<gene>
    <name evidence="2" type="primary">LOC136091738</name>
</gene>
<sequence length="145" mass="16780">MKVKKLFEECLGLKDIKIERAHRAGFRGKNKSRTIVLKLLDYKDKVEILKKSVMLKGKNIYINEDFGAETNKIRKTLREEMKVARQSGKFAFITYDTLVIRDWKEKEINYAGDVKTTHGDKFHPPPGPLCIGFTSIGIYHMIPHI</sequence>
<dbReference type="Gene3D" id="3.30.70.1820">
    <property type="entry name" value="L1 transposable element, RRM domain"/>
    <property type="match status" value="1"/>
</dbReference>
<keyword evidence="1" id="KW-1185">Reference proteome</keyword>
<name>A0ABM4DLV6_HYDVU</name>